<keyword evidence="1" id="KW-0175">Coiled coil</keyword>
<name>A0A7S1Z0Y4_TRICV</name>
<gene>
    <name evidence="3" type="ORF">OSIN01602_LOCUS3122</name>
</gene>
<feature type="region of interest" description="Disordered" evidence="2">
    <location>
        <begin position="52"/>
        <end position="84"/>
    </location>
</feature>
<reference evidence="3" key="1">
    <citation type="submission" date="2021-01" db="EMBL/GenBank/DDBJ databases">
        <authorList>
            <person name="Corre E."/>
            <person name="Pelletier E."/>
            <person name="Niang G."/>
            <person name="Scheremetjew M."/>
            <person name="Finn R."/>
            <person name="Kale V."/>
            <person name="Holt S."/>
            <person name="Cochrane G."/>
            <person name="Meng A."/>
            <person name="Brown T."/>
            <person name="Cohen L."/>
        </authorList>
    </citation>
    <scope>NUCLEOTIDE SEQUENCE</scope>
    <source>
        <strain evidence="3">Grunow 1884</strain>
    </source>
</reference>
<accession>A0A7S1Z0Y4</accession>
<evidence type="ECO:0000256" key="1">
    <source>
        <dbReference type="SAM" id="Coils"/>
    </source>
</evidence>
<feature type="compositionally biased region" description="Basic residues" evidence="2">
    <location>
        <begin position="155"/>
        <end position="169"/>
    </location>
</feature>
<dbReference type="AlphaFoldDB" id="A0A7S1Z0Y4"/>
<evidence type="ECO:0000313" key="3">
    <source>
        <dbReference type="EMBL" id="CAD9325077.1"/>
    </source>
</evidence>
<feature type="region of interest" description="Disordered" evidence="2">
    <location>
        <begin position="1"/>
        <end position="29"/>
    </location>
</feature>
<feature type="coiled-coil region" evidence="1">
    <location>
        <begin position="211"/>
        <end position="269"/>
    </location>
</feature>
<protein>
    <submittedName>
        <fullName evidence="3">Uncharacterized protein</fullName>
    </submittedName>
</protein>
<feature type="compositionally biased region" description="Polar residues" evidence="2">
    <location>
        <begin position="52"/>
        <end position="74"/>
    </location>
</feature>
<sequence>MTNRNPSFSGQLGGQWLSPSCDLNPPDHSFEDDHDMFMHIHDASTCDTFLDTSQAPTASSTDWSERNSYGNDSSFRVVEETNEKDEEHLMEIKEEKTLQMMILGHVDEESKDKKGWSHMDSWEKRDEQAFCCEGGYETRKEEAVDNISDSNQNINKRKKDRKRQSYKRHLKSSRIVSLTEDMSAIPLMNSLTDQELGRQAYQFQSVIKKLVKKSEERNKKLQIKCEELEKTLEAQNEVVRMIPILTSHCKELQRVVKEQENVIEMLKEEKSQKKFPVASFRLQSRNKKPSTLKFNSSSSSVVSALTYDY</sequence>
<feature type="compositionally biased region" description="Polar residues" evidence="2">
    <location>
        <begin position="1"/>
        <end position="10"/>
    </location>
</feature>
<feature type="region of interest" description="Disordered" evidence="2">
    <location>
        <begin position="143"/>
        <end position="169"/>
    </location>
</feature>
<dbReference type="EMBL" id="HBGO01005623">
    <property type="protein sequence ID" value="CAD9325077.1"/>
    <property type="molecule type" value="Transcribed_RNA"/>
</dbReference>
<organism evidence="3">
    <name type="scientific">Trieres chinensis</name>
    <name type="common">Marine centric diatom</name>
    <name type="synonym">Odontella sinensis</name>
    <dbReference type="NCBI Taxonomy" id="1514140"/>
    <lineage>
        <taxon>Eukaryota</taxon>
        <taxon>Sar</taxon>
        <taxon>Stramenopiles</taxon>
        <taxon>Ochrophyta</taxon>
        <taxon>Bacillariophyta</taxon>
        <taxon>Mediophyceae</taxon>
        <taxon>Biddulphiophycidae</taxon>
        <taxon>Eupodiscales</taxon>
        <taxon>Parodontellaceae</taxon>
        <taxon>Trieres</taxon>
    </lineage>
</organism>
<proteinExistence type="predicted"/>
<evidence type="ECO:0000256" key="2">
    <source>
        <dbReference type="SAM" id="MobiDB-lite"/>
    </source>
</evidence>